<reference evidence="1 2" key="1">
    <citation type="submission" date="2016-05" db="EMBL/GenBank/DDBJ databases">
        <title>Complete genome sequence of Novosphingobium guangzhouense SA925(T).</title>
        <authorList>
            <person name="Sha S."/>
        </authorList>
    </citation>
    <scope>NUCLEOTIDE SEQUENCE [LARGE SCALE GENOMIC DNA]</scope>
    <source>
        <strain evidence="1 2">SA925</strain>
    </source>
</reference>
<protein>
    <submittedName>
        <fullName evidence="1">Acetyltransferase</fullName>
    </submittedName>
</protein>
<evidence type="ECO:0000313" key="2">
    <source>
        <dbReference type="Proteomes" id="UP000236327"/>
    </source>
</evidence>
<comment type="caution">
    <text evidence="1">The sequence shown here is derived from an EMBL/GenBank/DDBJ whole genome shotgun (WGS) entry which is preliminary data.</text>
</comment>
<accession>A0A2K2G0N8</accession>
<dbReference type="AlphaFoldDB" id="A0A2K2G0N8"/>
<gene>
    <name evidence="1" type="ORF">A8V01_19230</name>
</gene>
<proteinExistence type="predicted"/>
<dbReference type="Proteomes" id="UP000236327">
    <property type="component" value="Unassembled WGS sequence"/>
</dbReference>
<name>A0A2K2G0N8_9SPHN</name>
<dbReference type="EMBL" id="LYMM01000033">
    <property type="protein sequence ID" value="PNU04548.1"/>
    <property type="molecule type" value="Genomic_DNA"/>
</dbReference>
<dbReference type="GO" id="GO:0016740">
    <property type="term" value="F:transferase activity"/>
    <property type="evidence" value="ECO:0007669"/>
    <property type="project" value="UniProtKB-KW"/>
</dbReference>
<sequence>MADLAVVFHWPPAAMEDMDLSEIMAWRKQAERRSRPPDTPGKK</sequence>
<keyword evidence="1" id="KW-0808">Transferase</keyword>
<dbReference type="RefSeq" id="WP_103096087.1">
    <property type="nucleotide sequence ID" value="NZ_LYMM01000033.1"/>
</dbReference>
<evidence type="ECO:0000313" key="1">
    <source>
        <dbReference type="EMBL" id="PNU04548.1"/>
    </source>
</evidence>
<keyword evidence="2" id="KW-1185">Reference proteome</keyword>
<dbReference type="Pfam" id="PF06528">
    <property type="entry name" value="Phage_P2_GpE"/>
    <property type="match status" value="1"/>
</dbReference>
<organism evidence="1 2">
    <name type="scientific">Novosphingobium guangzhouense</name>
    <dbReference type="NCBI Taxonomy" id="1850347"/>
    <lineage>
        <taxon>Bacteria</taxon>
        <taxon>Pseudomonadati</taxon>
        <taxon>Pseudomonadota</taxon>
        <taxon>Alphaproteobacteria</taxon>
        <taxon>Sphingomonadales</taxon>
        <taxon>Sphingomonadaceae</taxon>
        <taxon>Novosphingobium</taxon>
    </lineage>
</organism>
<dbReference type="OrthoDB" id="8566531at2"/>
<dbReference type="InterPro" id="IPR009493">
    <property type="entry name" value="P2_GpE"/>
</dbReference>